<proteinExistence type="inferred from homology"/>
<dbReference type="InterPro" id="IPR055180">
    <property type="entry name" value="HsdR_RecA-like_helicase_dom_2"/>
</dbReference>
<dbReference type="Gene3D" id="3.40.50.300">
    <property type="entry name" value="P-loop containing nucleotide triphosphate hydrolases"/>
    <property type="match status" value="2"/>
</dbReference>
<dbReference type="GO" id="GO:0009035">
    <property type="term" value="F:type I site-specific deoxyribonuclease activity"/>
    <property type="evidence" value="ECO:0007669"/>
    <property type="project" value="UniProtKB-EC"/>
</dbReference>
<dbReference type="PANTHER" id="PTHR30195">
    <property type="entry name" value="TYPE I SITE-SPECIFIC DEOXYRIBONUCLEASE PROTEIN SUBUNIT M AND R"/>
    <property type="match status" value="1"/>
</dbReference>
<keyword evidence="14" id="KW-1185">Reference proteome</keyword>
<dbReference type="REBASE" id="21888">
    <property type="entry name" value="Mfe18ORF720P"/>
</dbReference>
<evidence type="ECO:0000256" key="11">
    <source>
        <dbReference type="SAM" id="Coils"/>
    </source>
</evidence>
<dbReference type="PATRIC" id="fig|496833.3.peg.315"/>
<dbReference type="InterPro" id="IPR014001">
    <property type="entry name" value="Helicase_ATP-bd"/>
</dbReference>
<dbReference type="InterPro" id="IPR040980">
    <property type="entry name" value="SWI2_SNF2"/>
</dbReference>
<keyword evidence="11" id="KW-0175">Coiled coil</keyword>
<evidence type="ECO:0000256" key="10">
    <source>
        <dbReference type="ARBA" id="ARBA00023125"/>
    </source>
</evidence>
<dbReference type="Pfam" id="PF18766">
    <property type="entry name" value="SWI2_SNF2"/>
    <property type="match status" value="1"/>
</dbReference>
<keyword evidence="9" id="KW-0067">ATP-binding</keyword>
<dbReference type="EC" id="3.1.21.3" evidence="3"/>
<evidence type="ECO:0000256" key="1">
    <source>
        <dbReference type="ARBA" id="ARBA00000851"/>
    </source>
</evidence>
<dbReference type="Gene3D" id="3.90.1570.50">
    <property type="match status" value="1"/>
</dbReference>
<evidence type="ECO:0000259" key="12">
    <source>
        <dbReference type="PROSITE" id="PS51192"/>
    </source>
</evidence>
<evidence type="ECO:0000256" key="9">
    <source>
        <dbReference type="ARBA" id="ARBA00022840"/>
    </source>
</evidence>
<keyword evidence="8" id="KW-0378">Hydrolase</keyword>
<evidence type="ECO:0000313" key="14">
    <source>
        <dbReference type="Proteomes" id="UP000006810"/>
    </source>
</evidence>
<keyword evidence="6" id="KW-0680">Restriction system</keyword>
<comment type="similarity">
    <text evidence="2">Belongs to the HsdR family.</text>
</comment>
<dbReference type="GO" id="GO:0009307">
    <property type="term" value="P:DNA restriction-modification system"/>
    <property type="evidence" value="ECO:0007669"/>
    <property type="project" value="UniProtKB-KW"/>
</dbReference>
<dbReference type="Pfam" id="PF04313">
    <property type="entry name" value="HSDR_N"/>
    <property type="match status" value="1"/>
</dbReference>
<feature type="coiled-coil region" evidence="11">
    <location>
        <begin position="863"/>
        <end position="915"/>
    </location>
</feature>
<keyword evidence="10" id="KW-0238">DNA-binding</keyword>
<dbReference type="PANTHER" id="PTHR30195:SF15">
    <property type="entry name" value="TYPE I RESTRICTION ENZYME HINDI ENDONUCLEASE SUBUNIT"/>
    <property type="match status" value="1"/>
</dbReference>
<dbReference type="GO" id="GO:0003677">
    <property type="term" value="F:DNA binding"/>
    <property type="evidence" value="ECO:0007669"/>
    <property type="project" value="UniProtKB-KW"/>
</dbReference>
<evidence type="ECO:0000256" key="7">
    <source>
        <dbReference type="ARBA" id="ARBA00022759"/>
    </source>
</evidence>
<feature type="domain" description="Helicase ATP-binding" evidence="12">
    <location>
        <begin position="329"/>
        <end position="505"/>
    </location>
</feature>
<name>C4XFR4_MYCFP</name>
<dbReference type="InterPro" id="IPR007409">
    <property type="entry name" value="Restrct_endonuc_type1_HsdR_N"/>
</dbReference>
<dbReference type="PROSITE" id="PS51192">
    <property type="entry name" value="HELICASE_ATP_BIND_1"/>
    <property type="match status" value="1"/>
</dbReference>
<keyword evidence="4" id="KW-0540">Nuclease</keyword>
<dbReference type="SMART" id="SM00487">
    <property type="entry name" value="DEXDc"/>
    <property type="match status" value="1"/>
</dbReference>
<dbReference type="Proteomes" id="UP000006810">
    <property type="component" value="Chromosome"/>
</dbReference>
<evidence type="ECO:0000256" key="5">
    <source>
        <dbReference type="ARBA" id="ARBA00022741"/>
    </source>
</evidence>
<protein>
    <recommendedName>
        <fullName evidence="3">type I site-specific deoxyribonuclease</fullName>
        <ecNumber evidence="3">3.1.21.3</ecNumber>
    </recommendedName>
</protein>
<dbReference type="Pfam" id="PF22679">
    <property type="entry name" value="T1R_D3-like"/>
    <property type="match status" value="1"/>
</dbReference>
<gene>
    <name evidence="13" type="ordered locus">MBIO_0721</name>
</gene>
<dbReference type="InterPro" id="IPR051268">
    <property type="entry name" value="Type-I_R_enzyme_R_subunit"/>
</dbReference>
<dbReference type="SUPFAM" id="SSF52540">
    <property type="entry name" value="P-loop containing nucleoside triphosphate hydrolases"/>
    <property type="match status" value="2"/>
</dbReference>
<sequence length="1032" mass="122080">MMEFNEDTRVKLPATIHFLKLGYNYQTVRSPEINRDNNIFEERFHRAIEKINKKKFAKEEINELISDISRKIKNKDLGKEFYNRLISTDYPIKLIDFENIENNDFAIVNELTFRSNANSNYDSFRPDITILVNGMPLAFLEVKVKNNKNGIQAEFIRMWEDRLKVDEYRKFFNMLQIVSFTNNMDYEEFNDAEASLLKQGSFYTTPNGKDNTTFSAFREDEPNYHANYSFEEIDNDKIKEILIDNNIKTSHVDSDWFQTNLSDTTPCNRFITSIFDKERFLYFIKYGMMYLSQIKEIKNETLNKVEQLPINQKHIMRYPQFFATRAIIKRFKRTNKNGIIWHTQGSGKTALSAFATKVIKDYWSKKKINARFFFIVDRLDLMRQASAEFANRGFNVVNVDSKEAFAKELNETIDRNNNGIGTICVVNIHKFMDSSKMPEAKNDYNIRTQRIFFIDEAHRSYTMHGEFYKNLMTCDRDGIYIAMTGTPLLTKRERSNLKFGDYIHKYFYDKSIADGYTLRIKKEQIKTEARATIIRNLNIEIEKLESRIIYESDDYVKSVSQYIEKDFIDFRFICRNDLTIGGMIVCRSNDQAKKIHEWFKKNSKLTTGLVLSDTDNPLQDNINKNNQKTFKESNYPDILVVHYMLTTGYDVKRLKKMYLLRGPKAQNLLQTISRVNRPYRSPNGQEYQYGYIVDFIDIEKEYNNTIDAYRKEIEEEYDFEEEDTSLSGLIIDKTDIKKRYDVLKSDLEKFVNNYNLETFVDKINNFDKDTLQKIKKILVNIKNCSIEFKLSQADEYSKLINDYEINVFIKEVQKKINFLNLRSDPIDTIQLIDNKEVVQIIYDFLLKNITVLDLGKFDKENKMELIKQKFMKMQKEIKENKNTRDVKFMNLNALIKKLLDKLAVEELTYEEVEDELDLIYNSTKKINEENKEISKDFGNSLAFVTTMNIVLAETKLDRSILKNFLLMVYDELKGNISDEILIKQGKNGFIDSTKSKITTRLIKKNLYKQIKDNYDYILNELYFNLLNYKETL</sequence>
<evidence type="ECO:0000256" key="4">
    <source>
        <dbReference type="ARBA" id="ARBA00022722"/>
    </source>
</evidence>
<evidence type="ECO:0000256" key="2">
    <source>
        <dbReference type="ARBA" id="ARBA00008598"/>
    </source>
</evidence>
<dbReference type="GO" id="GO:0005524">
    <property type="term" value="F:ATP binding"/>
    <property type="evidence" value="ECO:0007669"/>
    <property type="project" value="UniProtKB-KW"/>
</dbReference>
<dbReference type="KEGG" id="mfp:MBIO_0721"/>
<dbReference type="EMBL" id="AP009608">
    <property type="protein sequence ID" value="BAH69986.1"/>
    <property type="molecule type" value="Genomic_DNA"/>
</dbReference>
<organism evidence="13 14">
    <name type="scientific">Mycoplasmopsis fermentans (strain ATCC 19989 / NBRC 14854 / NCTC 10117 / PG18)</name>
    <name type="common">Mycoplasma fermentans</name>
    <dbReference type="NCBI Taxonomy" id="496833"/>
    <lineage>
        <taxon>Bacteria</taxon>
        <taxon>Bacillati</taxon>
        <taxon>Mycoplasmatota</taxon>
        <taxon>Mycoplasmoidales</taxon>
        <taxon>Metamycoplasmataceae</taxon>
        <taxon>Mycoplasmopsis</taxon>
    </lineage>
</organism>
<keyword evidence="7" id="KW-0255">Endonuclease</keyword>
<evidence type="ECO:0000256" key="6">
    <source>
        <dbReference type="ARBA" id="ARBA00022747"/>
    </source>
</evidence>
<comment type="catalytic activity">
    <reaction evidence="1">
        <text>Endonucleolytic cleavage of DNA to give random double-stranded fragments with terminal 5'-phosphates, ATP is simultaneously hydrolyzed.</text>
        <dbReference type="EC" id="3.1.21.3"/>
    </reaction>
</comment>
<dbReference type="AlphaFoldDB" id="C4XFR4"/>
<keyword evidence="5" id="KW-0547">Nucleotide-binding</keyword>
<dbReference type="CDD" id="cd22332">
    <property type="entry name" value="HsdR_N"/>
    <property type="match status" value="1"/>
</dbReference>
<evidence type="ECO:0000256" key="8">
    <source>
        <dbReference type="ARBA" id="ARBA00022801"/>
    </source>
</evidence>
<dbReference type="eggNOG" id="COG0610">
    <property type="taxonomic scope" value="Bacteria"/>
</dbReference>
<evidence type="ECO:0000313" key="13">
    <source>
        <dbReference type="EMBL" id="BAH69986.1"/>
    </source>
</evidence>
<reference evidence="13 14" key="1">
    <citation type="journal article" date="2009" name="Curr. Microbiol.">
        <title>Molecular cloning and expression of a novel cholinephosphotransferase involved in glycoglycerophospholipid biosynthesis of Mycoplasma fermentans.</title>
        <authorList>
            <person name="Ishida N."/>
            <person name="Irikura D."/>
            <person name="Matsuda K."/>
            <person name="Sato S."/>
            <person name="Asano K."/>
        </authorList>
    </citation>
    <scope>NUCLEOTIDE SEQUENCE [LARGE SCALE GENOMIC DNA]</scope>
    <source>
        <strain evidence="14">ATCC 19989 / NBRC 14854 / NCTC 10117 / PG18</strain>
    </source>
</reference>
<dbReference type="HOGENOM" id="CLU_015458_1_0_14"/>
<dbReference type="InterPro" id="IPR027417">
    <property type="entry name" value="P-loop_NTPase"/>
</dbReference>
<evidence type="ECO:0000256" key="3">
    <source>
        <dbReference type="ARBA" id="ARBA00012654"/>
    </source>
</evidence>
<accession>C4XFR4</accession>